<dbReference type="Gene3D" id="1.25.40.10">
    <property type="entry name" value="Tetratricopeptide repeat domain"/>
    <property type="match status" value="2"/>
</dbReference>
<dbReference type="RefSeq" id="WP_242381246.1">
    <property type="nucleotide sequence ID" value="NZ_JAKRKC020000002.1"/>
</dbReference>
<gene>
    <name evidence="3" type="primary">fxsT</name>
    <name evidence="3" type="ORF">MF672_033635</name>
</gene>
<dbReference type="InterPro" id="IPR027417">
    <property type="entry name" value="P-loop_NTPase"/>
</dbReference>
<dbReference type="EMBL" id="JAKRKC020000002">
    <property type="protein sequence ID" value="MCK2218702.1"/>
    <property type="molecule type" value="Genomic_DNA"/>
</dbReference>
<dbReference type="InterPro" id="IPR002182">
    <property type="entry name" value="NB-ARC"/>
</dbReference>
<feature type="domain" description="NB-ARC" evidence="2">
    <location>
        <begin position="181"/>
        <end position="317"/>
    </location>
</feature>
<dbReference type="Gene3D" id="3.40.50.300">
    <property type="entry name" value="P-loop containing nucleotide triphosphate hydrolases"/>
    <property type="match status" value="1"/>
</dbReference>
<dbReference type="InterPro" id="IPR053137">
    <property type="entry name" value="NLR-like"/>
</dbReference>
<dbReference type="NCBIfam" id="NF040586">
    <property type="entry name" value="FxSxx_TPR"/>
    <property type="match status" value="1"/>
</dbReference>
<proteinExistence type="predicted"/>
<dbReference type="SUPFAM" id="SSF48452">
    <property type="entry name" value="TPR-like"/>
    <property type="match status" value="1"/>
</dbReference>
<name>A0ABT0G271_9ACTN</name>
<organism evidence="3 4">
    <name type="scientific">Actinomadura luzonensis</name>
    <dbReference type="NCBI Taxonomy" id="2805427"/>
    <lineage>
        <taxon>Bacteria</taxon>
        <taxon>Bacillati</taxon>
        <taxon>Actinomycetota</taxon>
        <taxon>Actinomycetes</taxon>
        <taxon>Streptosporangiales</taxon>
        <taxon>Thermomonosporaceae</taxon>
        <taxon>Actinomadura</taxon>
    </lineage>
</organism>
<dbReference type="SUPFAM" id="SSF52540">
    <property type="entry name" value="P-loop containing nucleoside triphosphate hydrolases"/>
    <property type="match status" value="1"/>
</dbReference>
<comment type="caution">
    <text evidence="3">The sequence shown here is derived from an EMBL/GenBank/DDBJ whole genome shotgun (WGS) entry which is preliminary data.</text>
</comment>
<dbReference type="Proteomes" id="UP001317259">
    <property type="component" value="Unassembled WGS sequence"/>
</dbReference>
<sequence>MGEFRPEGSTSRVLAELARLWDQARAHSPGQVTQKRLAAVSDVPYSTVNGWATGAAEPRNLDQLVQIGQTLAGWADEPALSPREWDHLMTADRTRPTPRPLPAPPPAHVPAPTTPTDIGPSGRADTTNRDRDGDRDQVQARDRIRVGVIPQPADCFQDRQVAEHVRTATDPAGAVVPTQVLTGTGGVGKTQLAASYARRAWQQGTEVLVWADAATRDGIVSAYADAATRLSLPAGREDPERAAQEFLLWAEITDRPWLVVLDDVRRPKDLNGLWPPAVASAAGGRVLVTTRLREAALAGADRRTVAIGTFTEAEARTYLRAKLGDRDPVAELDGLAADLGLLPLALAQAAAYIGNADVTCAAYRRRLAGRLLAHAVPGEDYLPDGHRRIVTATWELSVGHADRVAPAGLARPVLYLAGVLDPAGIPQAALTSPPALEYLTSYLPGAPAGAAAEDGHAVDADTVDEVLRVLHRHNLLDHDRTAMHREVRVHQLIQRATRENLIALPELGPHLFAEVAHSAADALLLIWPPIERDQLGPVLRANATALLTTCGTALCEPDTGAHHLLFHAVNSLGEAGRPAVAGAFSADLLAICLRRLGPDHPDTLSARYNVARWRGRAGDATGAVAAFEELLPDCERALGADHPHTLIVRGGLAYCRGEIGDAAGAAAEFKELVTDFARVLGPESPLTLTARANRAAWLGQAGDAAGAVTVCEELLAVQERVLGPEHPDTLITRHGLARWRGEADAAGATATLENLLTVQKRVLGPEHPHTLITRANLATYRGRAGDVAGAIAALEELQAPCLRVLGPDHPDTLTLRSQLAKWLAEAGELARSGALLKDLHADVLRLLGADHAHTLGTRHNLAGWQGEAGDAAGAAAAFEDLLADCERLLGPDHPLTVATRGNLTRYRQKATGQK</sequence>
<feature type="compositionally biased region" description="Pro residues" evidence="1">
    <location>
        <begin position="97"/>
        <end position="113"/>
    </location>
</feature>
<dbReference type="Pfam" id="PF13374">
    <property type="entry name" value="TPR_10"/>
    <property type="match status" value="3"/>
</dbReference>
<evidence type="ECO:0000313" key="4">
    <source>
        <dbReference type="Proteomes" id="UP001317259"/>
    </source>
</evidence>
<dbReference type="PANTHER" id="PTHR46082">
    <property type="entry name" value="ATP/GTP-BINDING PROTEIN-RELATED"/>
    <property type="match status" value="1"/>
</dbReference>
<evidence type="ECO:0000256" key="1">
    <source>
        <dbReference type="SAM" id="MobiDB-lite"/>
    </source>
</evidence>
<accession>A0ABT0G271</accession>
<dbReference type="PANTHER" id="PTHR46082:SF6">
    <property type="entry name" value="AAA+ ATPASE DOMAIN-CONTAINING PROTEIN-RELATED"/>
    <property type="match status" value="1"/>
</dbReference>
<keyword evidence="4" id="KW-1185">Reference proteome</keyword>
<reference evidence="3 4" key="1">
    <citation type="submission" date="2022-04" db="EMBL/GenBank/DDBJ databases">
        <title>Genome draft of Actinomadura sp. ATCC 31491.</title>
        <authorList>
            <person name="Shi X."/>
            <person name="Du Y."/>
        </authorList>
    </citation>
    <scope>NUCLEOTIDE SEQUENCE [LARGE SCALE GENOMIC DNA]</scope>
    <source>
        <strain evidence="3 4">ATCC 31491</strain>
    </source>
</reference>
<evidence type="ECO:0000259" key="2">
    <source>
        <dbReference type="Pfam" id="PF00931"/>
    </source>
</evidence>
<dbReference type="Pfam" id="PF00931">
    <property type="entry name" value="NB-ARC"/>
    <property type="match status" value="1"/>
</dbReference>
<protein>
    <submittedName>
        <fullName evidence="3">FxSxx-COOH system tetratricopeptide repeat protein</fullName>
    </submittedName>
</protein>
<feature type="compositionally biased region" description="Basic and acidic residues" evidence="1">
    <location>
        <begin position="126"/>
        <end position="140"/>
    </location>
</feature>
<evidence type="ECO:0000313" key="3">
    <source>
        <dbReference type="EMBL" id="MCK2218702.1"/>
    </source>
</evidence>
<dbReference type="InterPro" id="IPR011990">
    <property type="entry name" value="TPR-like_helical_dom_sf"/>
</dbReference>
<feature type="region of interest" description="Disordered" evidence="1">
    <location>
        <begin position="92"/>
        <end position="140"/>
    </location>
</feature>